<organism evidence="15 16">
    <name type="scientific">Xanthocytophaga agilis</name>
    <dbReference type="NCBI Taxonomy" id="3048010"/>
    <lineage>
        <taxon>Bacteria</taxon>
        <taxon>Pseudomonadati</taxon>
        <taxon>Bacteroidota</taxon>
        <taxon>Cytophagia</taxon>
        <taxon>Cytophagales</taxon>
        <taxon>Rhodocytophagaceae</taxon>
        <taxon>Xanthocytophaga</taxon>
    </lineage>
</organism>
<keyword evidence="8 15" id="KW-0675">Receptor</keyword>
<evidence type="ECO:0000256" key="12">
    <source>
        <dbReference type="SAM" id="SignalP"/>
    </source>
</evidence>
<dbReference type="Pfam" id="PF13715">
    <property type="entry name" value="CarbopepD_reg_2"/>
    <property type="match status" value="1"/>
</dbReference>
<dbReference type="PANTHER" id="PTHR30069">
    <property type="entry name" value="TONB-DEPENDENT OUTER MEMBRANE RECEPTOR"/>
    <property type="match status" value="1"/>
</dbReference>
<dbReference type="RefSeq" id="WP_314513102.1">
    <property type="nucleotide sequence ID" value="NZ_JASJOU010000006.1"/>
</dbReference>
<sequence length="793" mass="89135">MRIISTFSYLLLVCACLSFSGAYSIEGHSYQQQKRYTISGYVRDSTSGEVLAGATISTRDPSHQVTSNTYGFYSFSLPEGSYTLYYSYVGYHTTSHTITLTADQQIDVQLPIQSIGLEEVVVTETQPSATPDAMGSHQLSMQMVRQIPALGGASDIIKSLQLLPAVTTIGEGSTGFFVRGGGSDQNLILLDDAPLYNASHLLGFLSVFNEDAIKNITLYKGYFPIRYGGRLSSVLDLRMKEGNTKIFRAAGGASLLGGARLVAEGPLLKGKGSFMVAGRRTFAEPLLWLATTDSTNRVQFKGTRLYFYDLNGKMNYTFNERNSLFLSAYIGRDVNKLSILDYAINWGNVTGSLRWNHIFNPRLFSHFSLIYSNYDYNLNTPSAGNLFDWRSRIKDWNAKADFSYIKNESLSFTFGLNTISHTLRPGYNQVSSTYDIPSRNALETAIYGGLEGKINEKLSIELGLRYSLFQNIGKTTIYSFNQGTVTDSVHYSKGKIFHTSQGFEPRFQFSYRINQQSSLKASYMRSTQYLQMLSNSSLSFTAFDIWYPSGPHLNPLRSNQYSIGYFRELPNYAMRFSVEAYYKTVANQTDFRDNAQLVFNPYIEGELLFGKGQSYGIEFLLQKSTGRFTGMLSYTFSRAKKQIKGINNGNPYPALYDQPNKIAFTGHYELSSRLSVSASWIYTTGNPVNLPTESFQYEGQTIPVYGSRNASRLPDYHRLDLSATLKGKDKPASKFSHYFVFSIYNAYARKNPMTIYIGEDLSATRDRNNPKTVANRIYLFSIVPTISYTIVLK</sequence>
<dbReference type="Pfam" id="PF00593">
    <property type="entry name" value="TonB_dep_Rec_b-barrel"/>
    <property type="match status" value="1"/>
</dbReference>
<accession>A0AAE3R7D4</accession>
<dbReference type="GO" id="GO:0015344">
    <property type="term" value="F:siderophore uptake transmembrane transporter activity"/>
    <property type="evidence" value="ECO:0007669"/>
    <property type="project" value="TreeGrafter"/>
</dbReference>
<keyword evidence="4 10" id="KW-0812">Transmembrane</keyword>
<keyword evidence="5 12" id="KW-0732">Signal</keyword>
<evidence type="ECO:0000259" key="14">
    <source>
        <dbReference type="Pfam" id="PF07715"/>
    </source>
</evidence>
<proteinExistence type="inferred from homology"/>
<keyword evidence="3 10" id="KW-1134">Transmembrane beta strand</keyword>
<dbReference type="SUPFAM" id="SSF49464">
    <property type="entry name" value="Carboxypeptidase regulatory domain-like"/>
    <property type="match status" value="1"/>
</dbReference>
<evidence type="ECO:0000256" key="7">
    <source>
        <dbReference type="ARBA" id="ARBA00023136"/>
    </source>
</evidence>
<dbReference type="InterPro" id="IPR008969">
    <property type="entry name" value="CarboxyPept-like_regulatory"/>
</dbReference>
<feature type="domain" description="TonB-dependent receptor plug" evidence="14">
    <location>
        <begin position="152"/>
        <end position="230"/>
    </location>
</feature>
<dbReference type="InterPro" id="IPR012910">
    <property type="entry name" value="Plug_dom"/>
</dbReference>
<gene>
    <name evidence="15" type="ORF">QNI22_19200</name>
</gene>
<feature type="chain" id="PRO_5042273105" evidence="12">
    <location>
        <begin position="25"/>
        <end position="793"/>
    </location>
</feature>
<dbReference type="InterPro" id="IPR036942">
    <property type="entry name" value="Beta-barrel_TonB_sf"/>
</dbReference>
<dbReference type="GO" id="GO:0044718">
    <property type="term" value="P:siderophore transmembrane transport"/>
    <property type="evidence" value="ECO:0007669"/>
    <property type="project" value="TreeGrafter"/>
</dbReference>
<dbReference type="EMBL" id="JASJOU010000006">
    <property type="protein sequence ID" value="MDJ1502804.1"/>
    <property type="molecule type" value="Genomic_DNA"/>
</dbReference>
<protein>
    <submittedName>
        <fullName evidence="15">TonB-dependent receptor</fullName>
    </submittedName>
</protein>
<dbReference type="SUPFAM" id="SSF56935">
    <property type="entry name" value="Porins"/>
    <property type="match status" value="1"/>
</dbReference>
<keyword evidence="7 10" id="KW-0472">Membrane</keyword>
<evidence type="ECO:0000256" key="11">
    <source>
        <dbReference type="RuleBase" id="RU003357"/>
    </source>
</evidence>
<evidence type="ECO:0000256" key="1">
    <source>
        <dbReference type="ARBA" id="ARBA00004571"/>
    </source>
</evidence>
<evidence type="ECO:0000256" key="6">
    <source>
        <dbReference type="ARBA" id="ARBA00023077"/>
    </source>
</evidence>
<comment type="similarity">
    <text evidence="10 11">Belongs to the TonB-dependent receptor family.</text>
</comment>
<dbReference type="AlphaFoldDB" id="A0AAE3R7D4"/>
<name>A0AAE3R7D4_9BACT</name>
<evidence type="ECO:0000256" key="2">
    <source>
        <dbReference type="ARBA" id="ARBA00022448"/>
    </source>
</evidence>
<dbReference type="Gene3D" id="2.40.170.20">
    <property type="entry name" value="TonB-dependent receptor, beta-barrel domain"/>
    <property type="match status" value="1"/>
</dbReference>
<evidence type="ECO:0000256" key="8">
    <source>
        <dbReference type="ARBA" id="ARBA00023170"/>
    </source>
</evidence>
<evidence type="ECO:0000313" key="16">
    <source>
        <dbReference type="Proteomes" id="UP001232063"/>
    </source>
</evidence>
<dbReference type="Pfam" id="PF07715">
    <property type="entry name" value="Plug"/>
    <property type="match status" value="1"/>
</dbReference>
<dbReference type="Gene3D" id="2.170.130.10">
    <property type="entry name" value="TonB-dependent receptor, plug domain"/>
    <property type="match status" value="1"/>
</dbReference>
<keyword evidence="6 11" id="KW-0798">TonB box</keyword>
<evidence type="ECO:0000256" key="4">
    <source>
        <dbReference type="ARBA" id="ARBA00022692"/>
    </source>
</evidence>
<dbReference type="Proteomes" id="UP001232063">
    <property type="component" value="Unassembled WGS sequence"/>
</dbReference>
<evidence type="ECO:0000256" key="3">
    <source>
        <dbReference type="ARBA" id="ARBA00022452"/>
    </source>
</evidence>
<evidence type="ECO:0000256" key="10">
    <source>
        <dbReference type="PROSITE-ProRule" id="PRU01360"/>
    </source>
</evidence>
<keyword evidence="2 10" id="KW-0813">Transport</keyword>
<evidence type="ECO:0000313" key="15">
    <source>
        <dbReference type="EMBL" id="MDJ1502804.1"/>
    </source>
</evidence>
<keyword evidence="9 10" id="KW-0998">Cell outer membrane</keyword>
<dbReference type="PANTHER" id="PTHR30069:SF29">
    <property type="entry name" value="HEMOGLOBIN AND HEMOGLOBIN-HAPTOGLOBIN-BINDING PROTEIN 1-RELATED"/>
    <property type="match status" value="1"/>
</dbReference>
<feature type="signal peptide" evidence="12">
    <location>
        <begin position="1"/>
        <end position="24"/>
    </location>
</feature>
<evidence type="ECO:0000256" key="9">
    <source>
        <dbReference type="ARBA" id="ARBA00023237"/>
    </source>
</evidence>
<dbReference type="GO" id="GO:0009279">
    <property type="term" value="C:cell outer membrane"/>
    <property type="evidence" value="ECO:0007669"/>
    <property type="project" value="UniProtKB-SubCell"/>
</dbReference>
<comment type="subcellular location">
    <subcellularLocation>
        <location evidence="1 10">Cell outer membrane</location>
        <topology evidence="1 10">Multi-pass membrane protein</topology>
    </subcellularLocation>
</comment>
<feature type="domain" description="TonB-dependent receptor-like beta-barrel" evidence="13">
    <location>
        <begin position="307"/>
        <end position="725"/>
    </location>
</feature>
<dbReference type="PROSITE" id="PS51257">
    <property type="entry name" value="PROKAR_LIPOPROTEIN"/>
    <property type="match status" value="1"/>
</dbReference>
<comment type="caution">
    <text evidence="15">The sequence shown here is derived from an EMBL/GenBank/DDBJ whole genome shotgun (WGS) entry which is preliminary data.</text>
</comment>
<dbReference type="InterPro" id="IPR000531">
    <property type="entry name" value="Beta-barrel_TonB"/>
</dbReference>
<keyword evidence="16" id="KW-1185">Reference proteome</keyword>
<dbReference type="InterPro" id="IPR037066">
    <property type="entry name" value="Plug_dom_sf"/>
</dbReference>
<dbReference type="InterPro" id="IPR039426">
    <property type="entry name" value="TonB-dep_rcpt-like"/>
</dbReference>
<evidence type="ECO:0000256" key="5">
    <source>
        <dbReference type="ARBA" id="ARBA00022729"/>
    </source>
</evidence>
<dbReference type="PROSITE" id="PS52016">
    <property type="entry name" value="TONB_DEPENDENT_REC_3"/>
    <property type="match status" value="1"/>
</dbReference>
<reference evidence="15" key="1">
    <citation type="submission" date="2023-05" db="EMBL/GenBank/DDBJ databases">
        <authorList>
            <person name="Zhang X."/>
        </authorList>
    </citation>
    <scope>NUCLEOTIDE SEQUENCE</scope>
    <source>
        <strain evidence="15">BD1B2-1</strain>
    </source>
</reference>
<evidence type="ECO:0000259" key="13">
    <source>
        <dbReference type="Pfam" id="PF00593"/>
    </source>
</evidence>
<dbReference type="Gene3D" id="2.60.40.1120">
    <property type="entry name" value="Carboxypeptidase-like, regulatory domain"/>
    <property type="match status" value="1"/>
</dbReference>